<reference evidence="3 4" key="1">
    <citation type="journal article" date="2006" name="Extremophiles">
        <title>Characterization of Exiguobacterium isolates from the Siberian permafrost. Description of Exiguobacterium sibiricum sp. nov.</title>
        <authorList>
            <person name="Rodrigues D.F."/>
            <person name="Goris J."/>
            <person name="Vishnivetskaya T."/>
            <person name="Gilichinsky D."/>
            <person name="Thomashow M.F."/>
            <person name="Tiedje J.M."/>
        </authorList>
    </citation>
    <scope>NUCLEOTIDE SEQUENCE [LARGE SCALE GENOMIC DNA]</scope>
    <source>
        <strain evidence="4">DSM 17290 / CIP 109462 / JCM 13490 / 255-15</strain>
    </source>
</reference>
<evidence type="ECO:0000313" key="4">
    <source>
        <dbReference type="Proteomes" id="UP000001681"/>
    </source>
</evidence>
<feature type="domain" description="HTH marR-type" evidence="2">
    <location>
        <begin position="17"/>
        <end position="142"/>
    </location>
</feature>
<dbReference type="PROSITE" id="PS50995">
    <property type="entry name" value="HTH_MARR_2"/>
    <property type="match status" value="1"/>
</dbReference>
<evidence type="ECO:0000313" key="3">
    <source>
        <dbReference type="EMBL" id="ACB62435.1"/>
    </source>
</evidence>
<dbReference type="GO" id="GO:0003677">
    <property type="term" value="F:DNA binding"/>
    <property type="evidence" value="ECO:0007669"/>
    <property type="project" value="UniProtKB-KW"/>
</dbReference>
<evidence type="ECO:0000259" key="2">
    <source>
        <dbReference type="PROSITE" id="PS50995"/>
    </source>
</evidence>
<keyword evidence="1" id="KW-0238">DNA-binding</keyword>
<sequence length="147" mass="16971">MLMRGDNMSNKSLETIELELAILIRRLTTATADNRNLDRASYLLLRQLLHSGQVGVKTLARELQLDVSTVSRQAAALDQKKLVEKIKDPTDGRAFFYNITDYGQQELEIYRTARLTSIERLLTNWPDEDTESFGRLLKQFNQALRER</sequence>
<dbReference type="Proteomes" id="UP000001681">
    <property type="component" value="Chromosome"/>
</dbReference>
<dbReference type="EMBL" id="CP001022">
    <property type="protein sequence ID" value="ACB62435.1"/>
    <property type="molecule type" value="Genomic_DNA"/>
</dbReference>
<evidence type="ECO:0000256" key="1">
    <source>
        <dbReference type="ARBA" id="ARBA00023125"/>
    </source>
</evidence>
<dbReference type="GO" id="GO:0003700">
    <property type="term" value="F:DNA-binding transcription factor activity"/>
    <property type="evidence" value="ECO:0007669"/>
    <property type="project" value="InterPro"/>
</dbReference>
<dbReference type="InterPro" id="IPR039422">
    <property type="entry name" value="MarR/SlyA-like"/>
</dbReference>
<dbReference type="Pfam" id="PF01047">
    <property type="entry name" value="MarR"/>
    <property type="match status" value="1"/>
</dbReference>
<reference evidence="3 4" key="2">
    <citation type="journal article" date="2008" name="BMC Genomics">
        <title>Architecture of thermal adaptation in an Exiguobacterium sibiricum strain isolated from 3 million year old permafrost: a genome and transcriptome approach.</title>
        <authorList>
            <person name="Rodrigues D.F."/>
            <person name="Ivanova N."/>
            <person name="He Z."/>
            <person name="Huebner M."/>
            <person name="Zhou J."/>
            <person name="Tiedje J.M."/>
        </authorList>
    </citation>
    <scope>NUCLEOTIDE SEQUENCE [LARGE SCALE GENOMIC DNA]</scope>
    <source>
        <strain evidence="4">DSM 17290 / CIP 109462 / JCM 13490 / 255-15</strain>
    </source>
</reference>
<gene>
    <name evidence="3" type="ordered locus">Exig_2989</name>
</gene>
<protein>
    <submittedName>
        <fullName evidence="3">Transcriptional regulator, MarR family</fullName>
    </submittedName>
</protein>
<organism evidence="3 4">
    <name type="scientific">Exiguobacterium sibiricum (strain DSM 17290 / CCUG 55495 / CIP 109462 / JCM 13490 / 255-15)</name>
    <dbReference type="NCBI Taxonomy" id="262543"/>
    <lineage>
        <taxon>Bacteria</taxon>
        <taxon>Bacillati</taxon>
        <taxon>Bacillota</taxon>
        <taxon>Bacilli</taxon>
        <taxon>Bacillales</taxon>
        <taxon>Bacillales Family XII. Incertae Sedis</taxon>
        <taxon>Exiguobacterium</taxon>
    </lineage>
</organism>
<dbReference type="InterPro" id="IPR000835">
    <property type="entry name" value="HTH_MarR-typ"/>
</dbReference>
<dbReference type="PANTHER" id="PTHR33164:SF57">
    <property type="entry name" value="MARR-FAMILY TRANSCRIPTIONAL REGULATOR"/>
    <property type="match status" value="1"/>
</dbReference>
<dbReference type="Gene3D" id="1.10.10.10">
    <property type="entry name" value="Winged helix-like DNA-binding domain superfamily/Winged helix DNA-binding domain"/>
    <property type="match status" value="1"/>
</dbReference>
<dbReference type="HOGENOM" id="CLU_083287_15_0_9"/>
<name>B1YG51_EXIS2</name>
<dbReference type="AlphaFoldDB" id="B1YG51"/>
<dbReference type="KEGG" id="esi:Exig_2989"/>
<proteinExistence type="predicted"/>
<dbReference type="GO" id="GO:0006950">
    <property type="term" value="P:response to stress"/>
    <property type="evidence" value="ECO:0007669"/>
    <property type="project" value="TreeGrafter"/>
</dbReference>
<dbReference type="SMART" id="SM00347">
    <property type="entry name" value="HTH_MARR"/>
    <property type="match status" value="1"/>
</dbReference>
<accession>B1YG51</accession>
<dbReference type="InterPro" id="IPR036388">
    <property type="entry name" value="WH-like_DNA-bd_sf"/>
</dbReference>
<keyword evidence="4" id="KW-1185">Reference proteome</keyword>
<dbReference type="PANTHER" id="PTHR33164">
    <property type="entry name" value="TRANSCRIPTIONAL REGULATOR, MARR FAMILY"/>
    <property type="match status" value="1"/>
</dbReference>
<dbReference type="eggNOG" id="COG1846">
    <property type="taxonomic scope" value="Bacteria"/>
</dbReference>
<reference evidence="4" key="3">
    <citation type="submission" date="2008-04" db="EMBL/GenBank/DDBJ databases">
        <title>Complete sequence of chromosome of Exiguobacterium sibiricum 255-15.</title>
        <authorList>
            <consortium name="US DOE Joint Genome Institute"/>
            <person name="Copeland A."/>
            <person name="Lucas S."/>
            <person name="Lapidus A."/>
            <person name="Glavina del Rio T."/>
            <person name="Dalin E."/>
            <person name="Tice H."/>
            <person name="Bruce D."/>
            <person name="Goodwin L."/>
            <person name="Pitluck S."/>
            <person name="Kiss H."/>
            <person name="Chertkov O."/>
            <person name="Monk C."/>
            <person name="Brettin T."/>
            <person name="Detter J.C."/>
            <person name="Han C."/>
            <person name="Kuske C.R."/>
            <person name="Schmutz J."/>
            <person name="Larimer F."/>
            <person name="Land M."/>
            <person name="Hauser L."/>
            <person name="Kyrpides N."/>
            <person name="Mikhailova N."/>
            <person name="Vishnivetskaya T."/>
            <person name="Rodrigues D.F."/>
            <person name="Gilichinsky D."/>
            <person name="Tiedje J."/>
            <person name="Richardson P."/>
        </authorList>
    </citation>
    <scope>NUCLEOTIDE SEQUENCE [LARGE SCALE GENOMIC DNA]</scope>
    <source>
        <strain evidence="4">DSM 17290 / CIP 109462 / JCM 13490 / 255-15</strain>
    </source>
</reference>
<dbReference type="STRING" id="262543.Exig_2989"/>
<dbReference type="InterPro" id="IPR036390">
    <property type="entry name" value="WH_DNA-bd_sf"/>
</dbReference>
<dbReference type="SUPFAM" id="SSF46785">
    <property type="entry name" value="Winged helix' DNA-binding domain"/>
    <property type="match status" value="1"/>
</dbReference>